<evidence type="ECO:0000313" key="3">
    <source>
        <dbReference type="Proteomes" id="UP001149090"/>
    </source>
</evidence>
<feature type="region of interest" description="Disordered" evidence="1">
    <location>
        <begin position="106"/>
        <end position="133"/>
    </location>
</feature>
<feature type="compositionally biased region" description="Basic and acidic residues" evidence="1">
    <location>
        <begin position="118"/>
        <end position="128"/>
    </location>
</feature>
<evidence type="ECO:0008006" key="4">
    <source>
        <dbReference type="Google" id="ProtNLM"/>
    </source>
</evidence>
<dbReference type="AlphaFoldDB" id="A0A9Q0L743"/>
<proteinExistence type="predicted"/>
<reference evidence="2" key="1">
    <citation type="submission" date="2022-10" db="EMBL/GenBank/DDBJ databases">
        <title>Novel sulphate-reducing endosymbionts in the free-living metamonad Anaeramoeba.</title>
        <authorList>
            <person name="Jerlstrom-Hultqvist J."/>
            <person name="Cepicka I."/>
            <person name="Gallot-Lavallee L."/>
            <person name="Salas-Leiva D."/>
            <person name="Curtis B.A."/>
            <person name="Zahonova K."/>
            <person name="Pipaliya S."/>
            <person name="Dacks J."/>
            <person name="Roger A.J."/>
        </authorList>
    </citation>
    <scope>NUCLEOTIDE SEQUENCE</scope>
    <source>
        <strain evidence="2">BMAN</strain>
    </source>
</reference>
<comment type="caution">
    <text evidence="2">The sequence shown here is derived from an EMBL/GenBank/DDBJ whole genome shotgun (WGS) entry which is preliminary data.</text>
</comment>
<feature type="compositionally biased region" description="Low complexity" evidence="1">
    <location>
        <begin position="217"/>
        <end position="228"/>
    </location>
</feature>
<dbReference type="EMBL" id="JAPDFW010000147">
    <property type="protein sequence ID" value="KAJ5066308.1"/>
    <property type="molecule type" value="Genomic_DNA"/>
</dbReference>
<feature type="region of interest" description="Disordered" evidence="1">
    <location>
        <begin position="217"/>
        <end position="261"/>
    </location>
</feature>
<organism evidence="2 3">
    <name type="scientific">Anaeramoeba ignava</name>
    <name type="common">Anaerobic marine amoeba</name>
    <dbReference type="NCBI Taxonomy" id="1746090"/>
    <lineage>
        <taxon>Eukaryota</taxon>
        <taxon>Metamonada</taxon>
        <taxon>Anaeramoebidae</taxon>
        <taxon>Anaeramoeba</taxon>
    </lineage>
</organism>
<evidence type="ECO:0000313" key="2">
    <source>
        <dbReference type="EMBL" id="KAJ5066308.1"/>
    </source>
</evidence>
<name>A0A9Q0L743_ANAIG</name>
<protein>
    <recommendedName>
        <fullName evidence="4">SP-RING-type domain-containing protein</fullName>
    </recommendedName>
</protein>
<dbReference type="InterPro" id="IPR013083">
    <property type="entry name" value="Znf_RING/FYVE/PHD"/>
</dbReference>
<accession>A0A9Q0L743</accession>
<keyword evidence="3" id="KW-1185">Reference proteome</keyword>
<sequence length="261" mass="30359">MTQNLIRSFRARNKTLSSLIQKGITSTSQTAEIFKNENKDTNRLEESYKGLLLLQKDFEYHQNLLSEITELSQIQDFSHESLQGYLETRNSSRNKKDEISQISQQLNEFKTSLRPKSKKNDKNIKNDEIEQSQAMPFSQIGSYNGSQIKDPIMNLNCGHIYSKRDIYQSKRDIYQYIQHGQKKNREIKCPIRGCEKPLSIESLQVPMGIEKIETTQNENQMNIIQNEIDPIKSESENESESEQYESHSIEQTDSIEDSSDY</sequence>
<dbReference type="OrthoDB" id="26899at2759"/>
<dbReference type="Proteomes" id="UP001149090">
    <property type="component" value="Unassembled WGS sequence"/>
</dbReference>
<dbReference type="Gene3D" id="3.30.40.10">
    <property type="entry name" value="Zinc/RING finger domain, C3HC4 (zinc finger)"/>
    <property type="match status" value="1"/>
</dbReference>
<gene>
    <name evidence="2" type="ORF">M0811_03641</name>
</gene>
<evidence type="ECO:0000256" key="1">
    <source>
        <dbReference type="SAM" id="MobiDB-lite"/>
    </source>
</evidence>